<dbReference type="AlphaFoldDB" id="A0A0A8E2N0"/>
<name>A0A0A8E2N0_9GAMM</name>
<dbReference type="GO" id="GO:0019646">
    <property type="term" value="P:aerobic electron transport chain"/>
    <property type="evidence" value="ECO:0007669"/>
    <property type="project" value="TreeGrafter"/>
</dbReference>
<dbReference type="GO" id="GO:0070069">
    <property type="term" value="C:cytochrome complex"/>
    <property type="evidence" value="ECO:0007669"/>
    <property type="project" value="TreeGrafter"/>
</dbReference>
<comment type="similarity">
    <text evidence="2">Belongs to the cytochrome ubiquinol oxidase subunit 2 family.</text>
</comment>
<keyword evidence="4 7" id="KW-0812">Transmembrane</keyword>
<evidence type="ECO:0000256" key="4">
    <source>
        <dbReference type="ARBA" id="ARBA00022692"/>
    </source>
</evidence>
<feature type="transmembrane region" description="Helical" evidence="7">
    <location>
        <begin position="290"/>
        <end position="311"/>
    </location>
</feature>
<dbReference type="PANTHER" id="PTHR43141:SF4">
    <property type="entry name" value="CYTOCHROME BD2 SUBUNIT II"/>
    <property type="match status" value="1"/>
</dbReference>
<protein>
    <submittedName>
        <fullName evidence="8">Cytochrome C oxidase subunit II</fullName>
    </submittedName>
</protein>
<dbReference type="KEGG" id="fgu:SD28_00495"/>
<keyword evidence="3" id="KW-1003">Cell membrane</keyword>
<feature type="transmembrane region" description="Helical" evidence="7">
    <location>
        <begin position="56"/>
        <end position="76"/>
    </location>
</feature>
<feature type="transmembrane region" description="Helical" evidence="7">
    <location>
        <begin position="188"/>
        <end position="206"/>
    </location>
</feature>
<sequence>MDLGLIWLFIIAFGLLLYVVLDGFALGIAALFPFLSQKQRDIATSVLLPTWDGNQTWLVFSLACFYGMFPTAFAYIFPKIYLSATLLVVMLLFRGICFEFRLKSSTAGIKNWDYLFFISSLVAAFLQGYIVGDLIVGYPKNTIANGISFRIITGLTLMVGYMLLGATRLILKTEDELLAKAKFLAKRLAFCLIILMLLIGVTTPFYTSLPLDNIYKTPALITFFILTIIGFIFLLKNINSKYHALPYWITVAIFVFTYASMLTLIFPFIIPYKITYIESQASNTTLLFTLIPATIMIPLLLLYTSYAYYVFRGKTKEKLSY</sequence>
<dbReference type="RefSeq" id="WP_039123038.1">
    <property type="nucleotide sequence ID" value="NZ_CP010427.1"/>
</dbReference>
<dbReference type="Pfam" id="PF02322">
    <property type="entry name" value="Cyt_bd_oxida_II"/>
    <property type="match status" value="1"/>
</dbReference>
<evidence type="ECO:0000256" key="3">
    <source>
        <dbReference type="ARBA" id="ARBA00022475"/>
    </source>
</evidence>
<gene>
    <name evidence="8" type="ORF">SD28_00495</name>
</gene>
<comment type="subcellular location">
    <subcellularLocation>
        <location evidence="1">Cell membrane</location>
        <topology evidence="1">Multi-pass membrane protein</topology>
    </subcellularLocation>
</comment>
<evidence type="ECO:0000313" key="9">
    <source>
        <dbReference type="Proteomes" id="UP000031104"/>
    </source>
</evidence>
<feature type="transmembrane region" description="Helical" evidence="7">
    <location>
        <begin position="114"/>
        <end position="135"/>
    </location>
</feature>
<accession>A0A0A8E2N0</accession>
<dbReference type="PANTHER" id="PTHR43141">
    <property type="entry name" value="CYTOCHROME BD2 SUBUNIT II"/>
    <property type="match status" value="1"/>
</dbReference>
<dbReference type="GO" id="GO:0005886">
    <property type="term" value="C:plasma membrane"/>
    <property type="evidence" value="ECO:0007669"/>
    <property type="project" value="UniProtKB-SubCell"/>
</dbReference>
<evidence type="ECO:0000256" key="1">
    <source>
        <dbReference type="ARBA" id="ARBA00004651"/>
    </source>
</evidence>
<dbReference type="Proteomes" id="UP000031104">
    <property type="component" value="Chromosome"/>
</dbReference>
<dbReference type="HOGENOM" id="CLU_049294_1_2_6"/>
<evidence type="ECO:0000256" key="7">
    <source>
        <dbReference type="SAM" id="Phobius"/>
    </source>
</evidence>
<dbReference type="InterPro" id="IPR003317">
    <property type="entry name" value="Cyt-d_oxidase_su2"/>
</dbReference>
<feature type="transmembrane region" description="Helical" evidence="7">
    <location>
        <begin position="147"/>
        <end position="167"/>
    </location>
</feature>
<organism evidence="8 9">
    <name type="scientific">Allofrancisella guangzhouensis</name>
    <dbReference type="NCBI Taxonomy" id="594679"/>
    <lineage>
        <taxon>Bacteria</taxon>
        <taxon>Pseudomonadati</taxon>
        <taxon>Pseudomonadota</taxon>
        <taxon>Gammaproteobacteria</taxon>
        <taxon>Thiotrichales</taxon>
        <taxon>Francisellaceae</taxon>
        <taxon>Allofrancisella</taxon>
    </lineage>
</organism>
<feature type="transmembrane region" description="Helical" evidence="7">
    <location>
        <begin position="6"/>
        <end position="35"/>
    </location>
</feature>
<evidence type="ECO:0000313" key="8">
    <source>
        <dbReference type="EMBL" id="AJC48248.1"/>
    </source>
</evidence>
<evidence type="ECO:0000256" key="2">
    <source>
        <dbReference type="ARBA" id="ARBA00007543"/>
    </source>
</evidence>
<evidence type="ECO:0000256" key="6">
    <source>
        <dbReference type="ARBA" id="ARBA00023136"/>
    </source>
</evidence>
<dbReference type="GO" id="GO:0016682">
    <property type="term" value="F:oxidoreductase activity, acting on diphenols and related substances as donors, oxygen as acceptor"/>
    <property type="evidence" value="ECO:0007669"/>
    <property type="project" value="TreeGrafter"/>
</dbReference>
<dbReference type="GO" id="GO:0009055">
    <property type="term" value="F:electron transfer activity"/>
    <property type="evidence" value="ECO:0007669"/>
    <property type="project" value="TreeGrafter"/>
</dbReference>
<keyword evidence="6 7" id="KW-0472">Membrane</keyword>
<dbReference type="OrthoDB" id="9776710at2"/>
<dbReference type="EMBL" id="CP010427">
    <property type="protein sequence ID" value="AJC48248.1"/>
    <property type="molecule type" value="Genomic_DNA"/>
</dbReference>
<proteinExistence type="inferred from homology"/>
<feature type="transmembrane region" description="Helical" evidence="7">
    <location>
        <begin position="247"/>
        <end position="270"/>
    </location>
</feature>
<reference evidence="8 9" key="1">
    <citation type="submission" date="2014-12" db="EMBL/GenBank/DDBJ databases">
        <title>Complete genome sequence of Francisella guanzhouensis strain 08HL01032 isolated from air-conditioning system in China.</title>
        <authorList>
            <person name="Svensson D."/>
            <person name="Ohrman C."/>
            <person name="Backman S."/>
            <person name="Karlsson E."/>
            <person name="Nilsson E."/>
            <person name="Bystrom M."/>
            <person name="Larkeryd A."/>
            <person name="Stenberg P."/>
            <person name="Scholtz H.C."/>
            <person name="Forsman M."/>
            <person name="Sjodin A."/>
        </authorList>
    </citation>
    <scope>NUCLEOTIDE SEQUENCE [LARGE SCALE GENOMIC DNA]</scope>
    <source>
        <strain evidence="8 9">08HL01032</strain>
    </source>
</reference>
<dbReference type="STRING" id="594679.SD28_00495"/>
<feature type="transmembrane region" description="Helical" evidence="7">
    <location>
        <begin position="218"/>
        <end position="235"/>
    </location>
</feature>
<keyword evidence="5 7" id="KW-1133">Transmembrane helix</keyword>
<evidence type="ECO:0000256" key="5">
    <source>
        <dbReference type="ARBA" id="ARBA00022989"/>
    </source>
</evidence>
<keyword evidence="9" id="KW-1185">Reference proteome</keyword>
<feature type="transmembrane region" description="Helical" evidence="7">
    <location>
        <begin position="82"/>
        <end position="102"/>
    </location>
</feature>